<dbReference type="EMBL" id="FOXQ01000004">
    <property type="protein sequence ID" value="SFQ04172.1"/>
    <property type="molecule type" value="Genomic_DNA"/>
</dbReference>
<sequence>MSTITLKTMKRATTVPRSKIRKAVEAAYAKPLSAVKAPAVVKITKNTSRKTNTVKD</sequence>
<dbReference type="RefSeq" id="WP_177191858.1">
    <property type="nucleotide sequence ID" value="NZ_FOXQ01000004.1"/>
</dbReference>
<evidence type="ECO:0000313" key="2">
    <source>
        <dbReference type="Proteomes" id="UP000199031"/>
    </source>
</evidence>
<protein>
    <submittedName>
        <fullName evidence="1">Uncharacterized protein</fullName>
    </submittedName>
</protein>
<proteinExistence type="predicted"/>
<keyword evidence="2" id="KW-1185">Reference proteome</keyword>
<gene>
    <name evidence="1" type="ORF">SAMN05444277_104283</name>
</gene>
<name>A0A1I5V9T2_9BACT</name>
<evidence type="ECO:0000313" key="1">
    <source>
        <dbReference type="EMBL" id="SFQ04172.1"/>
    </source>
</evidence>
<dbReference type="Proteomes" id="UP000199031">
    <property type="component" value="Unassembled WGS sequence"/>
</dbReference>
<accession>A0A1I5V9T2</accession>
<organism evidence="1 2">
    <name type="scientific">Parafilimonas terrae</name>
    <dbReference type="NCBI Taxonomy" id="1465490"/>
    <lineage>
        <taxon>Bacteria</taxon>
        <taxon>Pseudomonadati</taxon>
        <taxon>Bacteroidota</taxon>
        <taxon>Chitinophagia</taxon>
        <taxon>Chitinophagales</taxon>
        <taxon>Chitinophagaceae</taxon>
        <taxon>Parafilimonas</taxon>
    </lineage>
</organism>
<reference evidence="1 2" key="1">
    <citation type="submission" date="2016-10" db="EMBL/GenBank/DDBJ databases">
        <authorList>
            <person name="de Groot N.N."/>
        </authorList>
    </citation>
    <scope>NUCLEOTIDE SEQUENCE [LARGE SCALE GENOMIC DNA]</scope>
    <source>
        <strain evidence="1 2">DSM 28286</strain>
    </source>
</reference>
<dbReference type="STRING" id="1465490.SAMN05444277_104283"/>
<dbReference type="AlphaFoldDB" id="A0A1I5V9T2"/>